<dbReference type="SUPFAM" id="SSF47413">
    <property type="entry name" value="lambda repressor-like DNA-binding domains"/>
    <property type="match status" value="1"/>
</dbReference>
<dbReference type="EMBL" id="JAMDHD010000014">
    <property type="protein sequence ID" value="MDD0985059.1"/>
    <property type="molecule type" value="Genomic_DNA"/>
</dbReference>
<evidence type="ECO:0000259" key="1">
    <source>
        <dbReference type="PROSITE" id="PS50943"/>
    </source>
</evidence>
<proteinExistence type="predicted"/>
<protein>
    <submittedName>
        <fullName evidence="2">Helix-turn-helix domain-containing protein</fullName>
    </submittedName>
</protein>
<evidence type="ECO:0000313" key="3">
    <source>
        <dbReference type="Proteomes" id="UP001148189"/>
    </source>
</evidence>
<dbReference type="Gene3D" id="1.10.260.40">
    <property type="entry name" value="lambda repressor-like DNA-binding domains"/>
    <property type="match status" value="1"/>
</dbReference>
<keyword evidence="3" id="KW-1185">Reference proteome</keyword>
<dbReference type="Proteomes" id="UP001148189">
    <property type="component" value="Unassembled WGS sequence"/>
</dbReference>
<comment type="caution">
    <text evidence="2">The sequence shown here is derived from an EMBL/GenBank/DDBJ whole genome shotgun (WGS) entry which is preliminary data.</text>
</comment>
<dbReference type="InterPro" id="IPR010982">
    <property type="entry name" value="Lambda_DNA-bd_dom_sf"/>
</dbReference>
<dbReference type="Pfam" id="PF01381">
    <property type="entry name" value="HTH_3"/>
    <property type="match status" value="1"/>
</dbReference>
<evidence type="ECO:0000313" key="2">
    <source>
        <dbReference type="EMBL" id="MDD0985059.1"/>
    </source>
</evidence>
<dbReference type="InterPro" id="IPR001387">
    <property type="entry name" value="Cro/C1-type_HTH"/>
</dbReference>
<sequence>MDFNEAVGLAVQALRRHKGLTQKDFLGTVSIQYLSDLERGKRTLSLAVLARICERLEVHEALPLILAKHFMQPTDPLLQTIRDIERQLYMAGFIDNPLSW</sequence>
<dbReference type="CDD" id="cd00093">
    <property type="entry name" value="HTH_XRE"/>
    <property type="match status" value="1"/>
</dbReference>
<dbReference type="RefSeq" id="WP_122558629.1">
    <property type="nucleotide sequence ID" value="NZ_JAMDHD010000014.1"/>
</dbReference>
<name>A0ABT5NCC8_9PSED</name>
<accession>A0ABT5NCC8</accession>
<feature type="domain" description="HTH cro/C1-type" evidence="1">
    <location>
        <begin position="11"/>
        <end position="62"/>
    </location>
</feature>
<gene>
    <name evidence="2" type="ORF">M5G21_08805</name>
</gene>
<dbReference type="SMART" id="SM00530">
    <property type="entry name" value="HTH_XRE"/>
    <property type="match status" value="1"/>
</dbReference>
<reference evidence="2" key="1">
    <citation type="submission" date="2022-05" db="EMBL/GenBank/DDBJ databases">
        <title>Novel Pseudomonas spp. Isolated from a Rainbow Trout Aquaculture Facility.</title>
        <authorList>
            <person name="Testerman T."/>
            <person name="Graf J."/>
        </authorList>
    </citation>
    <scope>NUCLEOTIDE SEQUENCE</scope>
    <source>
        <strain evidence="2">ID1050</strain>
    </source>
</reference>
<dbReference type="PROSITE" id="PS50943">
    <property type="entry name" value="HTH_CROC1"/>
    <property type="match status" value="1"/>
</dbReference>
<organism evidence="2 3">
    <name type="scientific">Pseudomonas shahriarae</name>
    <dbReference type="NCBI Taxonomy" id="2745512"/>
    <lineage>
        <taxon>Bacteria</taxon>
        <taxon>Pseudomonadati</taxon>
        <taxon>Pseudomonadota</taxon>
        <taxon>Gammaproteobacteria</taxon>
        <taxon>Pseudomonadales</taxon>
        <taxon>Pseudomonadaceae</taxon>
        <taxon>Pseudomonas</taxon>
    </lineage>
</organism>